<keyword evidence="3 6" id="KW-0012">Acyltransferase</keyword>
<feature type="domain" description="Choline/carnitine acyltransferase" evidence="5">
    <location>
        <begin position="9"/>
        <end position="569"/>
    </location>
</feature>
<gene>
    <name evidence="6" type="ORF">KL86SPO_31074</name>
</gene>
<accession>A0A212LTR8</accession>
<feature type="active site" description="Proton acceptor" evidence="4">
    <location>
        <position position="300"/>
    </location>
</feature>
<keyword evidence="2 6" id="KW-0808">Transferase</keyword>
<dbReference type="EC" id="2.3.1.7" evidence="6"/>
<dbReference type="RefSeq" id="WP_288184091.1">
    <property type="nucleotide sequence ID" value="NZ_LT608335.1"/>
</dbReference>
<protein>
    <submittedName>
        <fullName evidence="6">Putative Carnitine O-acetyltransferase</fullName>
        <ecNumber evidence="6">2.3.1.7</ecNumber>
    </submittedName>
</protein>
<proteinExistence type="inferred from homology"/>
<dbReference type="EMBL" id="FMJE01000003">
    <property type="protein sequence ID" value="SCM80896.1"/>
    <property type="molecule type" value="Genomic_DNA"/>
</dbReference>
<reference evidence="6" key="1">
    <citation type="submission" date="2016-08" db="EMBL/GenBank/DDBJ databases">
        <authorList>
            <person name="Seilhamer J.J."/>
        </authorList>
    </citation>
    <scope>NUCLEOTIDE SEQUENCE</scope>
    <source>
        <strain evidence="6">86</strain>
    </source>
</reference>
<comment type="similarity">
    <text evidence="1">Belongs to the carnitine/choline acetyltransferase family.</text>
</comment>
<dbReference type="PROSITE" id="PS00439">
    <property type="entry name" value="ACYLTRANSF_C_1"/>
    <property type="match status" value="1"/>
</dbReference>
<dbReference type="PANTHER" id="PTHR22589">
    <property type="entry name" value="CARNITINE O-ACYLTRANSFERASE"/>
    <property type="match status" value="1"/>
</dbReference>
<evidence type="ECO:0000256" key="2">
    <source>
        <dbReference type="ARBA" id="ARBA00022679"/>
    </source>
</evidence>
<dbReference type="Gene3D" id="3.30.559.70">
    <property type="entry name" value="Choline/Carnitine o-acyltransferase, domain 2"/>
    <property type="match status" value="1"/>
</dbReference>
<evidence type="ECO:0000256" key="1">
    <source>
        <dbReference type="ARBA" id="ARBA00005232"/>
    </source>
</evidence>
<evidence type="ECO:0000256" key="3">
    <source>
        <dbReference type="ARBA" id="ARBA00023315"/>
    </source>
</evidence>
<dbReference type="InterPro" id="IPR042231">
    <property type="entry name" value="Cho/carn_acyl_trans_2"/>
</dbReference>
<sequence>MDQHELPALPVPDLCQSIDWYLKGLRPLLGEHEFAEAKTVAEHFCHNDGAALHGKLLEYSRSIAPRSWLMPYSRDIYLTMRDPVTLVGNYLLELALPSFSEKYDYLEFTAILAHSAGQLYLEIVHNTLPAMAHKETPLCMSQFQGAFRATKIPHRNKDRFTFFQDFTEVHSFGVFCKNKFYTIKLIDEDGRIYSADCIRRALQQIYHDKGSHAEASWNVLSLAGSDRAAELIAEICQVPANACSMDIVNKTMFIVTLTSLTSMQQPLADKLYNSTDDIWAYKPWSITVYQNKVCTFNNEHTYMDGVNNVYLINRLLKKMADFAGSFADDGQTAPLTPINFVLSPPIQEQLAAIKAQYQKTASQIDIVRYVRDKLCIGKIKARKLNVDACLQFAFQYAQLKIFKALRTTHESVSVTQYYEGRTACIRSVSEESAQFVAALLNGAPQKQLSDMLAQASCEHVQKIAKAKDFCCFIRHAAGLEIMYERFGRELGIPEKPPLFSDAAFATYCTQYLSTSTLGNTPTVDTFAFAPVAPGGLGIGYVTHNDRLITAISFYRQDNANIVLFQHALDEFFVKLELLLT</sequence>
<dbReference type="InterPro" id="IPR023213">
    <property type="entry name" value="CAT-like_dom_sf"/>
</dbReference>
<organism evidence="6">
    <name type="scientific">uncultured Sporomusa sp</name>
    <dbReference type="NCBI Taxonomy" id="307249"/>
    <lineage>
        <taxon>Bacteria</taxon>
        <taxon>Bacillati</taxon>
        <taxon>Bacillota</taxon>
        <taxon>Negativicutes</taxon>
        <taxon>Selenomonadales</taxon>
        <taxon>Sporomusaceae</taxon>
        <taxon>Sporomusa</taxon>
        <taxon>environmental samples</taxon>
    </lineage>
</organism>
<evidence type="ECO:0000256" key="4">
    <source>
        <dbReference type="PIRSR" id="PIRSR600542-1"/>
    </source>
</evidence>
<dbReference type="SUPFAM" id="SSF52777">
    <property type="entry name" value="CoA-dependent acyltransferases"/>
    <property type="match status" value="2"/>
</dbReference>
<dbReference type="InterPro" id="IPR000542">
    <property type="entry name" value="Carn_acyl_trans"/>
</dbReference>
<evidence type="ECO:0000313" key="6">
    <source>
        <dbReference type="EMBL" id="SCM80896.1"/>
    </source>
</evidence>
<dbReference type="Pfam" id="PF00755">
    <property type="entry name" value="Carn_acyltransf"/>
    <property type="match status" value="1"/>
</dbReference>
<dbReference type="AlphaFoldDB" id="A0A212LTR8"/>
<evidence type="ECO:0000259" key="5">
    <source>
        <dbReference type="Pfam" id="PF00755"/>
    </source>
</evidence>
<dbReference type="Gene3D" id="3.30.559.10">
    <property type="entry name" value="Chloramphenicol acetyltransferase-like domain"/>
    <property type="match status" value="1"/>
</dbReference>
<dbReference type="GO" id="GO:0004092">
    <property type="term" value="F:carnitine O-acetyltransferase activity"/>
    <property type="evidence" value="ECO:0007669"/>
    <property type="project" value="UniProtKB-EC"/>
</dbReference>
<dbReference type="InterPro" id="IPR039551">
    <property type="entry name" value="Cho/carn_acyl_trans"/>
</dbReference>
<name>A0A212LTR8_9FIRM</name>